<reference evidence="3" key="1">
    <citation type="journal article" date="2013" name="Nature">
        <title>Pan genome of the phytoplankton Emiliania underpins its global distribution.</title>
        <authorList>
            <person name="Read B.A."/>
            <person name="Kegel J."/>
            <person name="Klute M.J."/>
            <person name="Kuo A."/>
            <person name="Lefebvre S.C."/>
            <person name="Maumus F."/>
            <person name="Mayer C."/>
            <person name="Miller J."/>
            <person name="Monier A."/>
            <person name="Salamov A."/>
            <person name="Young J."/>
            <person name="Aguilar M."/>
            <person name="Claverie J.M."/>
            <person name="Frickenhaus S."/>
            <person name="Gonzalez K."/>
            <person name="Herman E.K."/>
            <person name="Lin Y.C."/>
            <person name="Napier J."/>
            <person name="Ogata H."/>
            <person name="Sarno A.F."/>
            <person name="Shmutz J."/>
            <person name="Schroeder D."/>
            <person name="de Vargas C."/>
            <person name="Verret F."/>
            <person name="von Dassow P."/>
            <person name="Valentin K."/>
            <person name="Van de Peer Y."/>
            <person name="Wheeler G."/>
            <person name="Dacks J.B."/>
            <person name="Delwiche C.F."/>
            <person name="Dyhrman S.T."/>
            <person name="Glockner G."/>
            <person name="John U."/>
            <person name="Richards T."/>
            <person name="Worden A.Z."/>
            <person name="Zhang X."/>
            <person name="Grigoriev I.V."/>
            <person name="Allen A.E."/>
            <person name="Bidle K."/>
            <person name="Borodovsky M."/>
            <person name="Bowler C."/>
            <person name="Brownlee C."/>
            <person name="Cock J.M."/>
            <person name="Elias M."/>
            <person name="Gladyshev V.N."/>
            <person name="Groth M."/>
            <person name="Guda C."/>
            <person name="Hadaegh A."/>
            <person name="Iglesias-Rodriguez M.D."/>
            <person name="Jenkins J."/>
            <person name="Jones B.M."/>
            <person name="Lawson T."/>
            <person name="Leese F."/>
            <person name="Lindquist E."/>
            <person name="Lobanov A."/>
            <person name="Lomsadze A."/>
            <person name="Malik S.B."/>
            <person name="Marsh M.E."/>
            <person name="Mackinder L."/>
            <person name="Mock T."/>
            <person name="Mueller-Roeber B."/>
            <person name="Pagarete A."/>
            <person name="Parker M."/>
            <person name="Probert I."/>
            <person name="Quesneville H."/>
            <person name="Raines C."/>
            <person name="Rensing S.A."/>
            <person name="Riano-Pachon D.M."/>
            <person name="Richier S."/>
            <person name="Rokitta S."/>
            <person name="Shiraiwa Y."/>
            <person name="Soanes D.M."/>
            <person name="van der Giezen M."/>
            <person name="Wahlund T.M."/>
            <person name="Williams B."/>
            <person name="Wilson W."/>
            <person name="Wolfe G."/>
            <person name="Wurch L.L."/>
        </authorList>
    </citation>
    <scope>NUCLEOTIDE SEQUENCE</scope>
</reference>
<feature type="region of interest" description="Disordered" evidence="1">
    <location>
        <begin position="1"/>
        <end position="89"/>
    </location>
</feature>
<dbReference type="KEGG" id="ehx:EMIHUDRAFT_357244"/>
<dbReference type="AlphaFoldDB" id="A0A0D3IMW9"/>
<dbReference type="EnsemblProtists" id="EOD12604">
    <property type="protein sequence ID" value="EOD12604"/>
    <property type="gene ID" value="EMIHUDRAFT_357244"/>
</dbReference>
<dbReference type="HOGENOM" id="CLU_2461541_0_0_1"/>
<feature type="compositionally biased region" description="Low complexity" evidence="1">
    <location>
        <begin position="29"/>
        <end position="50"/>
    </location>
</feature>
<protein>
    <submittedName>
        <fullName evidence="2">Uncharacterized protein</fullName>
    </submittedName>
</protein>
<dbReference type="PaxDb" id="2903-EOD12604"/>
<reference evidence="2" key="2">
    <citation type="submission" date="2024-10" db="UniProtKB">
        <authorList>
            <consortium name="EnsemblProtists"/>
        </authorList>
    </citation>
    <scope>IDENTIFICATION</scope>
</reference>
<feature type="compositionally biased region" description="Basic and acidic residues" evidence="1">
    <location>
        <begin position="51"/>
        <end position="77"/>
    </location>
</feature>
<evidence type="ECO:0000313" key="3">
    <source>
        <dbReference type="Proteomes" id="UP000013827"/>
    </source>
</evidence>
<keyword evidence="3" id="KW-1185">Reference proteome</keyword>
<accession>A0A0D3IMW9</accession>
<organism evidence="2 3">
    <name type="scientific">Emiliania huxleyi (strain CCMP1516)</name>
    <dbReference type="NCBI Taxonomy" id="280463"/>
    <lineage>
        <taxon>Eukaryota</taxon>
        <taxon>Haptista</taxon>
        <taxon>Haptophyta</taxon>
        <taxon>Prymnesiophyceae</taxon>
        <taxon>Isochrysidales</taxon>
        <taxon>Noelaerhabdaceae</taxon>
        <taxon>Emiliania</taxon>
    </lineage>
</organism>
<dbReference type="Proteomes" id="UP000013827">
    <property type="component" value="Unassembled WGS sequence"/>
</dbReference>
<name>A0A0D3IMW9_EMIH1</name>
<evidence type="ECO:0000313" key="2">
    <source>
        <dbReference type="EnsemblProtists" id="EOD12604"/>
    </source>
</evidence>
<sequence length="89" mass="9469">MPARRSTGRSAPASPATPCQQPGARGRGAELARGGSWSPRSGRAGPPGRRGSSERRAEPARVHDRSTSRRRERRCVEVPRPAAAACRNG</sequence>
<proteinExistence type="predicted"/>
<evidence type="ECO:0000256" key="1">
    <source>
        <dbReference type="SAM" id="MobiDB-lite"/>
    </source>
</evidence>